<dbReference type="PANTHER" id="PTHR35867:SF1">
    <property type="entry name" value="PROTEIN RSEC"/>
    <property type="match status" value="1"/>
</dbReference>
<dbReference type="AlphaFoldDB" id="A0A645EIW1"/>
<gene>
    <name evidence="2" type="ORF">SDC9_148476</name>
</gene>
<dbReference type="EMBL" id="VSSQ01047288">
    <property type="protein sequence ID" value="MPN01270.1"/>
    <property type="molecule type" value="Genomic_DNA"/>
</dbReference>
<accession>A0A645EIW1</accession>
<reference evidence="2" key="1">
    <citation type="submission" date="2019-08" db="EMBL/GenBank/DDBJ databases">
        <authorList>
            <person name="Kucharzyk K."/>
            <person name="Murdoch R.W."/>
            <person name="Higgins S."/>
            <person name="Loffler F."/>
        </authorList>
    </citation>
    <scope>NUCLEOTIDE SEQUENCE</scope>
</reference>
<name>A0A645EIW1_9ZZZZ</name>
<protein>
    <recommendedName>
        <fullName evidence="3">Positive regulator of sigma(E), RseC/MucC</fullName>
    </recommendedName>
</protein>
<dbReference type="InterPro" id="IPR007359">
    <property type="entry name" value="SigmaE_reg_RseC_MucC"/>
</dbReference>
<feature type="transmembrane region" description="Helical" evidence="1">
    <location>
        <begin position="118"/>
        <end position="137"/>
    </location>
</feature>
<proteinExistence type="predicted"/>
<evidence type="ECO:0000256" key="1">
    <source>
        <dbReference type="SAM" id="Phobius"/>
    </source>
</evidence>
<sequence length="154" mass="17104">MLKFAAICNVEFAKMADTIKHQGIVENIIGSQIFVRIVQTTGCASCSARGYCSSSESKEKTIEVTDYDSMNYNVGDFVEITGRTSMGMMAVLWAFILPFLILIISLFTTMSLSGGNELLSSAVSFILLVPYYLILWVSKAKMKKHFSFTIKPIK</sequence>
<dbReference type="Pfam" id="PF04246">
    <property type="entry name" value="RseC_MucC"/>
    <property type="match status" value="1"/>
</dbReference>
<keyword evidence="1" id="KW-0812">Transmembrane</keyword>
<dbReference type="PANTHER" id="PTHR35867">
    <property type="entry name" value="PROTEIN RSEC"/>
    <property type="match status" value="1"/>
</dbReference>
<feature type="transmembrane region" description="Helical" evidence="1">
    <location>
        <begin position="90"/>
        <end position="112"/>
    </location>
</feature>
<comment type="caution">
    <text evidence="2">The sequence shown here is derived from an EMBL/GenBank/DDBJ whole genome shotgun (WGS) entry which is preliminary data.</text>
</comment>
<keyword evidence="1" id="KW-1133">Transmembrane helix</keyword>
<evidence type="ECO:0000313" key="2">
    <source>
        <dbReference type="EMBL" id="MPN01270.1"/>
    </source>
</evidence>
<organism evidence="2">
    <name type="scientific">bioreactor metagenome</name>
    <dbReference type="NCBI Taxonomy" id="1076179"/>
    <lineage>
        <taxon>unclassified sequences</taxon>
        <taxon>metagenomes</taxon>
        <taxon>ecological metagenomes</taxon>
    </lineage>
</organism>
<evidence type="ECO:0008006" key="3">
    <source>
        <dbReference type="Google" id="ProtNLM"/>
    </source>
</evidence>
<keyword evidence="1" id="KW-0472">Membrane</keyword>